<proteinExistence type="predicted"/>
<organism evidence="2 3">
    <name type="scientific">Phytophthora megakarya</name>
    <dbReference type="NCBI Taxonomy" id="4795"/>
    <lineage>
        <taxon>Eukaryota</taxon>
        <taxon>Sar</taxon>
        <taxon>Stramenopiles</taxon>
        <taxon>Oomycota</taxon>
        <taxon>Peronosporomycetes</taxon>
        <taxon>Peronosporales</taxon>
        <taxon>Peronosporaceae</taxon>
        <taxon>Phytophthora</taxon>
    </lineage>
</organism>
<feature type="region of interest" description="Disordered" evidence="1">
    <location>
        <begin position="23"/>
        <end position="53"/>
    </location>
</feature>
<protein>
    <submittedName>
        <fullName evidence="2">Uncharacterized protein</fullName>
    </submittedName>
</protein>
<dbReference type="EMBL" id="NBNE01014971">
    <property type="protein sequence ID" value="OWY94070.1"/>
    <property type="molecule type" value="Genomic_DNA"/>
</dbReference>
<sequence length="53" mass="5680">MKCTADSSAVTVAETGTKWTILLKRSTKTSTPVRPRSSGGRPKTKSIDTELQA</sequence>
<accession>A0A225UMB0</accession>
<evidence type="ECO:0000313" key="2">
    <source>
        <dbReference type="EMBL" id="OWY94070.1"/>
    </source>
</evidence>
<comment type="caution">
    <text evidence="2">The sequence shown here is derived from an EMBL/GenBank/DDBJ whole genome shotgun (WGS) entry which is preliminary data.</text>
</comment>
<evidence type="ECO:0000313" key="3">
    <source>
        <dbReference type="Proteomes" id="UP000198211"/>
    </source>
</evidence>
<keyword evidence="3" id="KW-1185">Reference proteome</keyword>
<dbReference type="Proteomes" id="UP000198211">
    <property type="component" value="Unassembled WGS sequence"/>
</dbReference>
<evidence type="ECO:0000256" key="1">
    <source>
        <dbReference type="SAM" id="MobiDB-lite"/>
    </source>
</evidence>
<name>A0A225UMB0_9STRA</name>
<reference evidence="3" key="1">
    <citation type="submission" date="2017-03" db="EMBL/GenBank/DDBJ databases">
        <title>Phytopthora megakarya and P. palmivora, two closely related causual agents of cacao black pod achieved similar genome size and gene model numbers by different mechanisms.</title>
        <authorList>
            <person name="Ali S."/>
            <person name="Shao J."/>
            <person name="Larry D.J."/>
            <person name="Kronmiller B."/>
            <person name="Shen D."/>
            <person name="Strem M.D."/>
            <person name="Melnick R.L."/>
            <person name="Guiltinan M.J."/>
            <person name="Tyler B.M."/>
            <person name="Meinhardt L.W."/>
            <person name="Bailey B.A."/>
        </authorList>
    </citation>
    <scope>NUCLEOTIDE SEQUENCE [LARGE SCALE GENOMIC DNA]</scope>
    <source>
        <strain evidence="3">zdho120</strain>
    </source>
</reference>
<gene>
    <name evidence="2" type="ORF">PHMEG_00036309</name>
</gene>
<dbReference type="AlphaFoldDB" id="A0A225UMB0"/>